<proteinExistence type="predicted"/>
<protein>
    <submittedName>
        <fullName evidence="1">Uncharacterized protein</fullName>
    </submittedName>
</protein>
<sequence length="104" mass="11359">MGGRVGGARRWRRKPWMSRALFWTSCFKATKTFCIRLLGFHRCLGLLPPGRGTQLLSVPDGLVTETGGIEVLAQAPSTSAAALARLGVRHERRPKEGVMVTVLS</sequence>
<reference evidence="1" key="1">
    <citation type="submission" date="2006-04" db="EMBL/GenBank/DDBJ databases">
        <title>Complete sequence of plasmid1 pDGEO01 of Deinococcus geothermalis DSM 11300.</title>
        <authorList>
            <consortium name="US DOE Joint Genome Institute"/>
            <person name="Copeland A."/>
            <person name="Lucas S."/>
            <person name="Lapidus A."/>
            <person name="Barry K."/>
            <person name="Detter J.C."/>
            <person name="Glavina del Rio T."/>
            <person name="Hammon N."/>
            <person name="Israni S."/>
            <person name="Dalin E."/>
            <person name="Tice H."/>
            <person name="Pitluck S."/>
            <person name="Brettin T."/>
            <person name="Bruce D."/>
            <person name="Han C."/>
            <person name="Tapia R."/>
            <person name="Saunders E."/>
            <person name="Gilna P."/>
            <person name="Schmutz J."/>
            <person name="Larimer F."/>
            <person name="Land M."/>
            <person name="Hauser L."/>
            <person name="Kyrpides N."/>
            <person name="Kim E."/>
            <person name="Daly M.J."/>
            <person name="Fredrickson J.K."/>
            <person name="Makarova K.S."/>
            <person name="Gaidamakova E.K."/>
            <person name="Zhai M."/>
            <person name="Richardson P."/>
        </authorList>
    </citation>
    <scope>NUCLEOTIDE SEQUENCE</scope>
    <source>
        <strain evidence="1">DSM 11300</strain>
        <plasmid evidence="1">pDGEO01</plasmid>
    </source>
</reference>
<dbReference type="HOGENOM" id="CLU_2245510_0_0_0"/>
<dbReference type="EMBL" id="CP000358">
    <property type="protein sequence ID" value="ABF43997.1"/>
    <property type="molecule type" value="Genomic_DNA"/>
</dbReference>
<evidence type="ECO:0000313" key="1">
    <source>
        <dbReference type="EMBL" id="ABF43997.1"/>
    </source>
</evidence>
<dbReference type="KEGG" id="dge:Dgeo_2563"/>
<dbReference type="Proteomes" id="UP000002431">
    <property type="component" value="Plasmid pDGEO01"/>
</dbReference>
<name>Q1J3D7_DEIGD</name>
<dbReference type="AlphaFoldDB" id="Q1J3D7"/>
<accession>Q1J3D7</accession>
<gene>
    <name evidence="1" type="ordered locus">Dgeo_2563</name>
</gene>
<keyword evidence="1" id="KW-0614">Plasmid</keyword>
<organism evidence="1 2">
    <name type="scientific">Deinococcus geothermalis (strain DSM 11300 / CIP 105573 / AG-3a)</name>
    <dbReference type="NCBI Taxonomy" id="319795"/>
    <lineage>
        <taxon>Bacteria</taxon>
        <taxon>Thermotogati</taxon>
        <taxon>Deinococcota</taxon>
        <taxon>Deinococci</taxon>
        <taxon>Deinococcales</taxon>
        <taxon>Deinococcaceae</taxon>
        <taxon>Deinococcus</taxon>
    </lineage>
</organism>
<evidence type="ECO:0000313" key="2">
    <source>
        <dbReference type="Proteomes" id="UP000002431"/>
    </source>
</evidence>
<keyword evidence="2" id="KW-1185">Reference proteome</keyword>
<geneLocation type="plasmid" evidence="1 2">
    <name>pDGEO01</name>
</geneLocation>